<comment type="similarity">
    <text evidence="3 11">Belongs to the long-chain O-acyltransferase family.</text>
</comment>
<dbReference type="InterPro" id="IPR009721">
    <property type="entry name" value="O-acyltransferase_WSD1_C"/>
</dbReference>
<comment type="pathway">
    <text evidence="2">Lipid metabolism.</text>
</comment>
<keyword evidence="9 11" id="KW-0012">Acyltransferase</keyword>
<dbReference type="GO" id="GO:0004144">
    <property type="term" value="F:diacylglycerol O-acyltransferase activity"/>
    <property type="evidence" value="ECO:0007669"/>
    <property type="project" value="UniProtKB-EC"/>
</dbReference>
<evidence type="ECO:0000256" key="9">
    <source>
        <dbReference type="ARBA" id="ARBA00023315"/>
    </source>
</evidence>
<proteinExistence type="inferred from homology"/>
<dbReference type="PANTHER" id="PTHR31650">
    <property type="entry name" value="O-ACYLTRANSFERASE (WSD1-LIKE) FAMILY PROTEIN"/>
    <property type="match status" value="1"/>
</dbReference>
<evidence type="ECO:0000256" key="6">
    <source>
        <dbReference type="ARBA" id="ARBA00022679"/>
    </source>
</evidence>
<evidence type="ECO:0000313" key="14">
    <source>
        <dbReference type="EMBL" id="EID55606.1"/>
    </source>
</evidence>
<dbReference type="STRING" id="882086.SacxiDRAFT_3404"/>
<comment type="catalytic activity">
    <reaction evidence="10 11">
        <text>an acyl-CoA + a 1,2-diacyl-sn-glycerol = a triacyl-sn-glycerol + CoA</text>
        <dbReference type="Rhea" id="RHEA:10868"/>
        <dbReference type="ChEBI" id="CHEBI:17815"/>
        <dbReference type="ChEBI" id="CHEBI:57287"/>
        <dbReference type="ChEBI" id="CHEBI:58342"/>
        <dbReference type="ChEBI" id="CHEBI:64615"/>
        <dbReference type="EC" id="2.3.1.20"/>
    </reaction>
</comment>
<dbReference type="InterPro" id="IPR014292">
    <property type="entry name" value="Acyl_transf_WS/DGAT"/>
</dbReference>
<accession>I0V653</accession>
<organism evidence="14 15">
    <name type="scientific">Saccharomonospora xinjiangensis XJ-54</name>
    <dbReference type="NCBI Taxonomy" id="882086"/>
    <lineage>
        <taxon>Bacteria</taxon>
        <taxon>Bacillati</taxon>
        <taxon>Actinomycetota</taxon>
        <taxon>Actinomycetes</taxon>
        <taxon>Pseudonocardiales</taxon>
        <taxon>Pseudonocardiaceae</taxon>
        <taxon>Saccharomonospora</taxon>
    </lineage>
</organism>
<evidence type="ECO:0000256" key="2">
    <source>
        <dbReference type="ARBA" id="ARBA00005189"/>
    </source>
</evidence>
<dbReference type="Pfam" id="PF03007">
    <property type="entry name" value="WS_DGAT_cat"/>
    <property type="match status" value="1"/>
</dbReference>
<keyword evidence="8 11" id="KW-0443">Lipid metabolism</keyword>
<dbReference type="GO" id="GO:0051701">
    <property type="term" value="P:biological process involved in interaction with host"/>
    <property type="evidence" value="ECO:0007669"/>
    <property type="project" value="TreeGrafter"/>
</dbReference>
<protein>
    <recommendedName>
        <fullName evidence="4 11">Diacylglycerol O-acyltransferase</fullName>
        <ecNumber evidence="4 11">2.3.1.20</ecNumber>
    </recommendedName>
</protein>
<dbReference type="InterPro" id="IPR045034">
    <property type="entry name" value="O-acyltransferase_WSD1-like"/>
</dbReference>
<evidence type="ECO:0000256" key="8">
    <source>
        <dbReference type="ARBA" id="ARBA00023098"/>
    </source>
</evidence>
<evidence type="ECO:0000256" key="4">
    <source>
        <dbReference type="ARBA" id="ARBA00013244"/>
    </source>
</evidence>
<feature type="domain" description="O-acyltransferase WSD1 C-terminal" evidence="13">
    <location>
        <begin position="304"/>
        <end position="449"/>
    </location>
</feature>
<evidence type="ECO:0000256" key="10">
    <source>
        <dbReference type="ARBA" id="ARBA00048109"/>
    </source>
</evidence>
<dbReference type="SUPFAM" id="SSF52777">
    <property type="entry name" value="CoA-dependent acyltransferases"/>
    <property type="match status" value="1"/>
</dbReference>
<dbReference type="GO" id="GO:0006071">
    <property type="term" value="P:glycerol metabolic process"/>
    <property type="evidence" value="ECO:0007669"/>
    <property type="project" value="UniProtKB-KW"/>
</dbReference>
<reference evidence="14 15" key="1">
    <citation type="submission" date="2012-01" db="EMBL/GenBank/DDBJ databases">
        <title>Improved High-Quality Draft sequence of Saccharomonospora xinjiangensis XJ-54.</title>
        <authorList>
            <consortium name="US DOE Joint Genome Institute"/>
            <person name="Lucas S."/>
            <person name="Han J."/>
            <person name="Lapidus A."/>
            <person name="Cheng J.-F."/>
            <person name="Goodwin L."/>
            <person name="Pitluck S."/>
            <person name="Peters L."/>
            <person name="Mikhailova N."/>
            <person name="Teshima H."/>
            <person name="Detter J.C."/>
            <person name="Han C."/>
            <person name="Tapia R."/>
            <person name="Land M."/>
            <person name="Hauser L."/>
            <person name="Kyrpides N."/>
            <person name="Ivanova N."/>
            <person name="Pagani I."/>
            <person name="Brambilla E.-M."/>
            <person name="Klenk H.-P."/>
            <person name="Woyke T."/>
        </authorList>
    </citation>
    <scope>NUCLEOTIDE SEQUENCE [LARGE SCALE GENOMIC DNA]</scope>
    <source>
        <strain evidence="14 15">XJ-54</strain>
    </source>
</reference>
<evidence type="ECO:0000256" key="3">
    <source>
        <dbReference type="ARBA" id="ARBA00009587"/>
    </source>
</evidence>
<comment type="pathway">
    <text evidence="1 11">Glycerolipid metabolism; triacylglycerol biosynthesis.</text>
</comment>
<dbReference type="EC" id="2.3.1.20" evidence="4 11"/>
<dbReference type="PANTHER" id="PTHR31650:SF1">
    <property type="entry name" value="WAX ESTER SYNTHASE_DIACYLGLYCEROL ACYLTRANSFERASE 4-RELATED"/>
    <property type="match status" value="1"/>
</dbReference>
<dbReference type="Gene3D" id="3.30.559.10">
    <property type="entry name" value="Chloramphenicol acetyltransferase-like domain"/>
    <property type="match status" value="1"/>
</dbReference>
<evidence type="ECO:0000256" key="7">
    <source>
        <dbReference type="ARBA" id="ARBA00022798"/>
    </source>
</evidence>
<feature type="domain" description="O-acyltransferase WSD1-like N-terminal" evidence="12">
    <location>
        <begin position="6"/>
        <end position="262"/>
    </location>
</feature>
<dbReference type="GO" id="GO:0071731">
    <property type="term" value="P:response to nitric oxide"/>
    <property type="evidence" value="ECO:0007669"/>
    <property type="project" value="TreeGrafter"/>
</dbReference>
<dbReference type="RefSeq" id="WP_006239780.1">
    <property type="nucleotide sequence ID" value="NZ_JH636049.1"/>
</dbReference>
<dbReference type="GO" id="GO:0001666">
    <property type="term" value="P:response to hypoxia"/>
    <property type="evidence" value="ECO:0007669"/>
    <property type="project" value="TreeGrafter"/>
</dbReference>
<dbReference type="InterPro" id="IPR004255">
    <property type="entry name" value="O-acyltransferase_WSD1_N"/>
</dbReference>
<dbReference type="InterPro" id="IPR023213">
    <property type="entry name" value="CAT-like_dom_sf"/>
</dbReference>
<sequence length="454" mass="48239">MPSDRLSALDTAFLCVDQPATPMHMGAVGVFSPPHRARGSACSARSGSREYRDARAVAALIAERAERVPRLRLRLRSGGPLLPDRWETDPRFDAAAHVSTHQVTSEGADPLTAHASRWLATALDPRAPLWNVQVVTGLPEGRFALLVKIHHALCDGAGAAELVLGLLDQAQTAQAMPGPSLSGGADHAPLLGSLWRGAQRMVGETVESVGIAADLLRAVRPFPLSPTITGLSARRQLGFVRLDADDVRRVRRAQGGTTNDVVLAVLSGALREWLRGRGEEQRLRTLRALVPVSTRRRRGKDACGNALSSYLCELPVGLDDPLERLRAVSGAMNRNKRTGPWRGAGALPILAERLPSVVHRLATRTVAHAAPALFDTVITTVPLPRLPLSLDGAALCETYPVVPLAPHQSVGFAVATYRDGVHVGLNTGGDAVHQVGALADAVTKSMAALAQLCP</sequence>
<dbReference type="Pfam" id="PF06974">
    <property type="entry name" value="WS_DGAT_C"/>
    <property type="match status" value="1"/>
</dbReference>
<dbReference type="AlphaFoldDB" id="I0V653"/>
<dbReference type="GO" id="GO:0005886">
    <property type="term" value="C:plasma membrane"/>
    <property type="evidence" value="ECO:0007669"/>
    <property type="project" value="TreeGrafter"/>
</dbReference>
<dbReference type="HOGENOM" id="CLU_024186_3_1_11"/>
<evidence type="ECO:0000313" key="15">
    <source>
        <dbReference type="Proteomes" id="UP000004691"/>
    </source>
</evidence>
<dbReference type="OrthoDB" id="9810950at2"/>
<evidence type="ECO:0000259" key="13">
    <source>
        <dbReference type="Pfam" id="PF06974"/>
    </source>
</evidence>
<evidence type="ECO:0000256" key="5">
    <source>
        <dbReference type="ARBA" id="ARBA00022516"/>
    </source>
</evidence>
<keyword evidence="7 11" id="KW-0319">Glycerol metabolism</keyword>
<keyword evidence="5 11" id="KW-0444">Lipid biosynthesis</keyword>
<evidence type="ECO:0000256" key="11">
    <source>
        <dbReference type="RuleBase" id="RU361241"/>
    </source>
</evidence>
<evidence type="ECO:0000259" key="12">
    <source>
        <dbReference type="Pfam" id="PF03007"/>
    </source>
</evidence>
<name>I0V653_9PSEU</name>
<dbReference type="Proteomes" id="UP000004691">
    <property type="component" value="Unassembled WGS sequence"/>
</dbReference>
<keyword evidence="15" id="KW-1185">Reference proteome</keyword>
<keyword evidence="6 11" id="KW-0808">Transferase</keyword>
<dbReference type="GO" id="GO:0019432">
    <property type="term" value="P:triglyceride biosynthetic process"/>
    <property type="evidence" value="ECO:0007669"/>
    <property type="project" value="UniProtKB-UniPathway"/>
</dbReference>
<dbReference type="NCBIfam" id="TIGR02946">
    <property type="entry name" value="acyl_WS_DGAT"/>
    <property type="match status" value="1"/>
</dbReference>
<gene>
    <name evidence="14" type="ORF">SacxiDRAFT_3404</name>
</gene>
<dbReference type="EMBL" id="JH636049">
    <property type="protein sequence ID" value="EID55606.1"/>
    <property type="molecule type" value="Genomic_DNA"/>
</dbReference>
<dbReference type="eggNOG" id="COG4908">
    <property type="taxonomic scope" value="Bacteria"/>
</dbReference>
<dbReference type="UniPathway" id="UPA00282"/>
<evidence type="ECO:0000256" key="1">
    <source>
        <dbReference type="ARBA" id="ARBA00004771"/>
    </source>
</evidence>